<dbReference type="Proteomes" id="UP001610818">
    <property type="component" value="Unassembled WGS sequence"/>
</dbReference>
<dbReference type="RefSeq" id="WP_397708403.1">
    <property type="nucleotide sequence ID" value="NZ_JBIRGN010000001.1"/>
</dbReference>
<organism evidence="1 2">
    <name type="scientific">Streptomyces longisporoflavus</name>
    <dbReference type="NCBI Taxonomy" id="28044"/>
    <lineage>
        <taxon>Bacteria</taxon>
        <taxon>Bacillati</taxon>
        <taxon>Actinomycetota</taxon>
        <taxon>Actinomycetes</taxon>
        <taxon>Kitasatosporales</taxon>
        <taxon>Streptomycetaceae</taxon>
        <taxon>Streptomyces</taxon>
    </lineage>
</organism>
<keyword evidence="2" id="KW-1185">Reference proteome</keyword>
<name>A0ABW7QIB6_9ACTN</name>
<evidence type="ECO:0000313" key="1">
    <source>
        <dbReference type="EMBL" id="MFH8544547.1"/>
    </source>
</evidence>
<proteinExistence type="predicted"/>
<comment type="caution">
    <text evidence="1">The sequence shown here is derived from an EMBL/GenBank/DDBJ whole genome shotgun (WGS) entry which is preliminary data.</text>
</comment>
<dbReference type="EMBL" id="JBIRGQ010000001">
    <property type="protein sequence ID" value="MFH8544547.1"/>
    <property type="molecule type" value="Genomic_DNA"/>
</dbReference>
<gene>
    <name evidence="1" type="ORF">ACH4F9_05980</name>
</gene>
<reference evidence="1 2" key="1">
    <citation type="submission" date="2024-10" db="EMBL/GenBank/DDBJ databases">
        <title>The Natural Products Discovery Center: Release of the First 8490 Sequenced Strains for Exploring Actinobacteria Biosynthetic Diversity.</title>
        <authorList>
            <person name="Kalkreuter E."/>
            <person name="Kautsar S.A."/>
            <person name="Yang D."/>
            <person name="Bader C.D."/>
            <person name="Teijaro C.N."/>
            <person name="Fluegel L."/>
            <person name="Davis C.M."/>
            <person name="Simpson J.R."/>
            <person name="Lauterbach L."/>
            <person name="Steele A.D."/>
            <person name="Gui C."/>
            <person name="Meng S."/>
            <person name="Li G."/>
            <person name="Viehrig K."/>
            <person name="Ye F."/>
            <person name="Su P."/>
            <person name="Kiefer A.F."/>
            <person name="Nichols A."/>
            <person name="Cepeda A.J."/>
            <person name="Yan W."/>
            <person name="Fan B."/>
            <person name="Jiang Y."/>
            <person name="Adhikari A."/>
            <person name="Zheng C.-J."/>
            <person name="Schuster L."/>
            <person name="Cowan T.M."/>
            <person name="Smanski M.J."/>
            <person name="Chevrette M.G."/>
            <person name="De Carvalho L.P.S."/>
            <person name="Shen B."/>
        </authorList>
    </citation>
    <scope>NUCLEOTIDE SEQUENCE [LARGE SCALE GENOMIC DNA]</scope>
    <source>
        <strain evidence="1 2">NPDC017990</strain>
    </source>
</reference>
<sequence>MAAGNEILTATITPQDDCKNLLGPGFDDTVMWAVSEDGVFEHAQKHEPPPVNTDGTYTRTVLFHRGRRPKLRVSVNGFVLPRIDLSHSQRPLEDPDT</sequence>
<accession>A0ABW7QIB6</accession>
<evidence type="ECO:0000313" key="2">
    <source>
        <dbReference type="Proteomes" id="UP001610818"/>
    </source>
</evidence>
<protein>
    <submittedName>
        <fullName evidence="1">Uncharacterized protein</fullName>
    </submittedName>
</protein>